<dbReference type="Proteomes" id="UP000730481">
    <property type="component" value="Unassembled WGS sequence"/>
</dbReference>
<reference evidence="1" key="1">
    <citation type="journal article" date="2017" name="Mycologia">
        <title>Fusarium algeriense, sp. nov., a novel toxigenic crown rot pathogen of durum wheat from Algeria is nested in the Fusarium burgessii species complex.</title>
        <authorList>
            <person name="Laraba I."/>
            <person name="Keddad A."/>
            <person name="Boureghda H."/>
            <person name="Abdallah N."/>
            <person name="Vaughan M.M."/>
            <person name="Proctor R.H."/>
            <person name="Busman M."/>
            <person name="O'Donnell K."/>
        </authorList>
    </citation>
    <scope>NUCLEOTIDE SEQUENCE</scope>
    <source>
        <strain evidence="1">NRRL 25174</strain>
    </source>
</reference>
<name>A0A9P5DW12_9HYPO</name>
<dbReference type="AlphaFoldDB" id="A0A9P5DW12"/>
<accession>A0A9P5DW12</accession>
<comment type="caution">
    <text evidence="1">The sequence shown here is derived from an EMBL/GenBank/DDBJ whole genome shotgun (WGS) entry which is preliminary data.</text>
</comment>
<sequence length="96" mass="11308">MRSIQLSHIEVPGSTLCFIIRAPKALETLKIPIEGLWQKNPWRESMRPKELGKSLLQQRNTLKMLELDISEFDYTEGNNWEEDRLQELEQSSDEYS</sequence>
<reference evidence="1" key="2">
    <citation type="submission" date="2020-02" db="EMBL/GenBank/DDBJ databases">
        <title>Identification and distribution of gene clusters putatively required for synthesis of sphingolipid metabolism inhibitors in phylogenetically diverse species of the filamentous fungus Fusarium.</title>
        <authorList>
            <person name="Kim H.-S."/>
            <person name="Busman M."/>
            <person name="Brown D.W."/>
            <person name="Divon H."/>
            <person name="Uhlig S."/>
            <person name="Proctor R.H."/>
        </authorList>
    </citation>
    <scope>NUCLEOTIDE SEQUENCE</scope>
    <source>
        <strain evidence="1">NRRL 25174</strain>
    </source>
</reference>
<keyword evidence="2" id="KW-1185">Reference proteome</keyword>
<protein>
    <submittedName>
        <fullName evidence="1">F-box domain protein</fullName>
    </submittedName>
</protein>
<organism evidence="1 2">
    <name type="scientific">Fusarium beomiforme</name>
    <dbReference type="NCBI Taxonomy" id="44412"/>
    <lineage>
        <taxon>Eukaryota</taxon>
        <taxon>Fungi</taxon>
        <taxon>Dikarya</taxon>
        <taxon>Ascomycota</taxon>
        <taxon>Pezizomycotina</taxon>
        <taxon>Sordariomycetes</taxon>
        <taxon>Hypocreomycetidae</taxon>
        <taxon>Hypocreales</taxon>
        <taxon>Nectriaceae</taxon>
        <taxon>Fusarium</taxon>
        <taxon>Fusarium burgessii species complex</taxon>
    </lineage>
</organism>
<dbReference type="EMBL" id="PVQB02000467">
    <property type="protein sequence ID" value="KAF4336854.1"/>
    <property type="molecule type" value="Genomic_DNA"/>
</dbReference>
<evidence type="ECO:0000313" key="1">
    <source>
        <dbReference type="EMBL" id="KAF4336854.1"/>
    </source>
</evidence>
<gene>
    <name evidence="1" type="ORF">FBEOM_9314</name>
</gene>
<dbReference type="OrthoDB" id="3437411at2759"/>
<evidence type="ECO:0000313" key="2">
    <source>
        <dbReference type="Proteomes" id="UP000730481"/>
    </source>
</evidence>
<proteinExistence type="predicted"/>